<dbReference type="SUPFAM" id="SSF48452">
    <property type="entry name" value="TPR-like"/>
    <property type="match status" value="3"/>
</dbReference>
<name>A0A251ZWB3_9PROT</name>
<dbReference type="AlphaFoldDB" id="A0A251ZWB3"/>
<dbReference type="Proteomes" id="UP000194946">
    <property type="component" value="Unassembled WGS sequence"/>
</dbReference>
<accession>A0A251ZWB3</accession>
<evidence type="ECO:0000313" key="1">
    <source>
        <dbReference type="EMBL" id="OUI78951.1"/>
    </source>
</evidence>
<dbReference type="Pfam" id="PF13174">
    <property type="entry name" value="TPR_6"/>
    <property type="match status" value="1"/>
</dbReference>
<dbReference type="EMBL" id="JOPB01000003">
    <property type="protein sequence ID" value="OUI78951.1"/>
    <property type="molecule type" value="Genomic_DNA"/>
</dbReference>
<keyword evidence="2" id="KW-1185">Reference proteome</keyword>
<dbReference type="RefSeq" id="WP_040363728.1">
    <property type="nucleotide sequence ID" value="NZ_JOPB01000003.1"/>
</dbReference>
<protein>
    <submittedName>
        <fullName evidence="1">Uncharacterized protein</fullName>
    </submittedName>
</protein>
<reference evidence="2" key="1">
    <citation type="submission" date="2014-06" db="EMBL/GenBank/DDBJ databases">
        <authorList>
            <person name="Winans N.J."/>
            <person name="Newell P.D."/>
            <person name="Douglas A.E."/>
        </authorList>
    </citation>
    <scope>NUCLEOTIDE SEQUENCE [LARGE SCALE GENOMIC DNA]</scope>
    <source>
        <strain evidence="2">DmL_052</strain>
    </source>
</reference>
<gene>
    <name evidence="1" type="ORF">HK18_06090</name>
</gene>
<dbReference type="InterPro" id="IPR019734">
    <property type="entry name" value="TPR_rpt"/>
</dbReference>
<dbReference type="SMART" id="SM00028">
    <property type="entry name" value="TPR"/>
    <property type="match status" value="6"/>
</dbReference>
<comment type="caution">
    <text evidence="1">The sequence shown here is derived from an EMBL/GenBank/DDBJ whole genome shotgun (WGS) entry which is preliminary data.</text>
</comment>
<dbReference type="InterPro" id="IPR011990">
    <property type="entry name" value="TPR-like_helical_dom_sf"/>
</dbReference>
<dbReference type="Gene3D" id="1.25.40.10">
    <property type="entry name" value="Tetratricopeptide repeat domain"/>
    <property type="match status" value="2"/>
</dbReference>
<sequence length="579" mass="66280">MYKKVSLIVLVFIIIIGVVLHYRHQATMERGAYAALQSGYLNLKNNKKLQAIGDFNYLIDTYSKKGNATVQETVAEALLKKTELLISIKNTDDALSALEQLNNLYLNSDNKKLSYDVAKALFMQGNLLLEEGQYEQAMITFSHLVSKYGQSDNIEIKRMVAQSMQKETDILNHWGKTDTALNIDSSIIEHFVKEKDPTIRLITAQALMARTANRLSNKEWGIALYNSNMFIKLFSQDSSPIIKELLAHNFLYRAEILHRIQTIPQEQKELFGDNPQAAAFKTYDELLAAITNNNEGEYPRYRATALLGKAQILQQRKQYAEALDLCNQIYNTFSKNEETKIKNVVAKSLLTKAQILNTTKDYTQALAIYNLIRQNYHYDDDHFAINMVLISAYLEESTLLEQLNNNDEALKLLDEAIKTFLSTHNEYLYYQVSEAYMAKAALEVEMKLYSEAVITYTSLIAVAHHKTLPATRYNGALAIMKKAQLLIKYHNDVPEVKQTYDLLTTFYQYDKDIKVRQIVAQGLYNRAQSLFAHNRGYTAVNIIKQLFTLFNKDKSDPVINNILEKTKDLQKQLGSTVVW</sequence>
<organism evidence="1 2">
    <name type="scientific">Commensalibacter intestini</name>
    <dbReference type="NCBI Taxonomy" id="479936"/>
    <lineage>
        <taxon>Bacteria</taxon>
        <taxon>Pseudomonadati</taxon>
        <taxon>Pseudomonadota</taxon>
        <taxon>Alphaproteobacteria</taxon>
        <taxon>Acetobacterales</taxon>
        <taxon>Acetobacteraceae</taxon>
    </lineage>
</organism>
<proteinExistence type="predicted"/>
<evidence type="ECO:0000313" key="2">
    <source>
        <dbReference type="Proteomes" id="UP000194946"/>
    </source>
</evidence>